<reference evidence="2" key="1">
    <citation type="submission" date="2019-06" db="EMBL/GenBank/DDBJ databases">
        <authorList>
            <person name="Zheng W."/>
        </authorList>
    </citation>
    <scope>NUCLEOTIDE SEQUENCE</scope>
    <source>
        <strain evidence="2">QDHG01</strain>
    </source>
</reference>
<evidence type="ECO:0000313" key="3">
    <source>
        <dbReference type="Proteomes" id="UP000785679"/>
    </source>
</evidence>
<sequence length="149" mass="17486">MLYCIDSKGNPSLFQCEWIKGSPIKGERILIFENIWEKIEGQFDHRYLGTGYGKWQHEDGTNYQGEFKDGRSHGQGKVVYAEGDMYDGQWKEDNRNGLGRCTWLDGRYQIGNYENDEPIGVHEFFIKDGTLVYYRTYEYNMVVKLVEVL</sequence>
<organism evidence="2 3">
    <name type="scientific">Halteria grandinella</name>
    <dbReference type="NCBI Taxonomy" id="5974"/>
    <lineage>
        <taxon>Eukaryota</taxon>
        <taxon>Sar</taxon>
        <taxon>Alveolata</taxon>
        <taxon>Ciliophora</taxon>
        <taxon>Intramacronucleata</taxon>
        <taxon>Spirotrichea</taxon>
        <taxon>Stichotrichia</taxon>
        <taxon>Sporadotrichida</taxon>
        <taxon>Halteriidae</taxon>
        <taxon>Halteria</taxon>
    </lineage>
</organism>
<protein>
    <recommendedName>
        <fullName evidence="4">MORN repeat protein</fullName>
    </recommendedName>
</protein>
<gene>
    <name evidence="2" type="ORF">FGO68_gene5964</name>
</gene>
<dbReference type="SMART" id="SM00698">
    <property type="entry name" value="MORN"/>
    <property type="match status" value="2"/>
</dbReference>
<keyword evidence="1" id="KW-0677">Repeat</keyword>
<dbReference type="Pfam" id="PF02493">
    <property type="entry name" value="MORN"/>
    <property type="match status" value="2"/>
</dbReference>
<name>A0A8J8SVA8_HALGN</name>
<evidence type="ECO:0000313" key="2">
    <source>
        <dbReference type="EMBL" id="TNV72197.1"/>
    </source>
</evidence>
<dbReference type="Gene3D" id="2.20.110.10">
    <property type="entry name" value="Histone H3 K4-specific methyltransferase SET7/9 N-terminal domain"/>
    <property type="match status" value="2"/>
</dbReference>
<comment type="caution">
    <text evidence="2">The sequence shown here is derived from an EMBL/GenBank/DDBJ whole genome shotgun (WGS) entry which is preliminary data.</text>
</comment>
<dbReference type="PANTHER" id="PTHR23084">
    <property type="entry name" value="PHOSPHATIDYLINOSITOL-4-PHOSPHATE 5-KINASE RELATED"/>
    <property type="match status" value="1"/>
</dbReference>
<dbReference type="AlphaFoldDB" id="A0A8J8SVA8"/>
<evidence type="ECO:0000256" key="1">
    <source>
        <dbReference type="ARBA" id="ARBA00022737"/>
    </source>
</evidence>
<evidence type="ECO:0008006" key="4">
    <source>
        <dbReference type="Google" id="ProtNLM"/>
    </source>
</evidence>
<dbReference type="EMBL" id="RRYP01023667">
    <property type="protein sequence ID" value="TNV72197.1"/>
    <property type="molecule type" value="Genomic_DNA"/>
</dbReference>
<dbReference type="OrthoDB" id="300500at2759"/>
<dbReference type="SUPFAM" id="SSF82185">
    <property type="entry name" value="Histone H3 K4-specific methyltransferase SET7/9 N-terminal domain"/>
    <property type="match status" value="1"/>
</dbReference>
<keyword evidence="3" id="KW-1185">Reference proteome</keyword>
<dbReference type="Proteomes" id="UP000785679">
    <property type="component" value="Unassembled WGS sequence"/>
</dbReference>
<dbReference type="PANTHER" id="PTHR23084:SF263">
    <property type="entry name" value="MORN REPEAT-CONTAINING PROTEIN 1"/>
    <property type="match status" value="1"/>
</dbReference>
<proteinExistence type="predicted"/>
<dbReference type="InterPro" id="IPR003409">
    <property type="entry name" value="MORN"/>
</dbReference>
<accession>A0A8J8SVA8</accession>